<dbReference type="EMBL" id="MNCJ02000331">
    <property type="protein sequence ID" value="KAF5758943.1"/>
    <property type="molecule type" value="Genomic_DNA"/>
</dbReference>
<name>A0A9K3DQQ7_HELAN</name>
<gene>
    <name evidence="2" type="ORF">HanXRQr2_Chr16g0735271</name>
</gene>
<dbReference type="Proteomes" id="UP000215914">
    <property type="component" value="Unassembled WGS sequence"/>
</dbReference>
<evidence type="ECO:0000256" key="1">
    <source>
        <dbReference type="SAM" id="MobiDB-lite"/>
    </source>
</evidence>
<dbReference type="Gramene" id="mRNA:HanXRQr2_Chr16g0735271">
    <property type="protein sequence ID" value="CDS:HanXRQr2_Chr16g0735271.1"/>
    <property type="gene ID" value="HanXRQr2_Chr16g0735271"/>
</dbReference>
<evidence type="ECO:0000313" key="3">
    <source>
        <dbReference type="Proteomes" id="UP000215914"/>
    </source>
</evidence>
<protein>
    <submittedName>
        <fullName evidence="2">Uncharacterized protein</fullName>
    </submittedName>
</protein>
<reference evidence="2" key="1">
    <citation type="journal article" date="2017" name="Nature">
        <title>The sunflower genome provides insights into oil metabolism, flowering and Asterid evolution.</title>
        <authorList>
            <person name="Badouin H."/>
            <person name="Gouzy J."/>
            <person name="Grassa C.J."/>
            <person name="Murat F."/>
            <person name="Staton S.E."/>
            <person name="Cottret L."/>
            <person name="Lelandais-Briere C."/>
            <person name="Owens G.L."/>
            <person name="Carrere S."/>
            <person name="Mayjonade B."/>
            <person name="Legrand L."/>
            <person name="Gill N."/>
            <person name="Kane N.C."/>
            <person name="Bowers J.E."/>
            <person name="Hubner S."/>
            <person name="Bellec A."/>
            <person name="Berard A."/>
            <person name="Berges H."/>
            <person name="Blanchet N."/>
            <person name="Boniface M.C."/>
            <person name="Brunel D."/>
            <person name="Catrice O."/>
            <person name="Chaidir N."/>
            <person name="Claudel C."/>
            <person name="Donnadieu C."/>
            <person name="Faraut T."/>
            <person name="Fievet G."/>
            <person name="Helmstetter N."/>
            <person name="King M."/>
            <person name="Knapp S.J."/>
            <person name="Lai Z."/>
            <person name="Le Paslier M.C."/>
            <person name="Lippi Y."/>
            <person name="Lorenzon L."/>
            <person name="Mandel J.R."/>
            <person name="Marage G."/>
            <person name="Marchand G."/>
            <person name="Marquand E."/>
            <person name="Bret-Mestries E."/>
            <person name="Morien E."/>
            <person name="Nambeesan S."/>
            <person name="Nguyen T."/>
            <person name="Pegot-Espagnet P."/>
            <person name="Pouilly N."/>
            <person name="Raftis F."/>
            <person name="Sallet E."/>
            <person name="Schiex T."/>
            <person name="Thomas J."/>
            <person name="Vandecasteele C."/>
            <person name="Vares D."/>
            <person name="Vear F."/>
            <person name="Vautrin S."/>
            <person name="Crespi M."/>
            <person name="Mangin B."/>
            <person name="Burke J.M."/>
            <person name="Salse J."/>
            <person name="Munos S."/>
            <person name="Vincourt P."/>
            <person name="Rieseberg L.H."/>
            <person name="Langlade N.B."/>
        </authorList>
    </citation>
    <scope>NUCLEOTIDE SEQUENCE</scope>
    <source>
        <tissue evidence="2">Leaves</tissue>
    </source>
</reference>
<feature type="region of interest" description="Disordered" evidence="1">
    <location>
        <begin position="108"/>
        <end position="134"/>
    </location>
</feature>
<comment type="caution">
    <text evidence="2">The sequence shown here is derived from an EMBL/GenBank/DDBJ whole genome shotgun (WGS) entry which is preliminary data.</text>
</comment>
<sequence length="148" mass="17192">MFTNWAEPVETLFDHQTFVSRSMERLMKQNYDRQEQWNRTHAYAFEQEMNNRYLDDQMRRMHDAWHVGQPVVADPPIVDYSTLPPYDGRVSYPTPQLHHSMWVDPRQAEGMQASSQQVGERGDEGRSSSGAFGFGEFSDIMTSIFGPP</sequence>
<proteinExistence type="predicted"/>
<dbReference type="AlphaFoldDB" id="A0A9K3DQQ7"/>
<accession>A0A9K3DQQ7</accession>
<evidence type="ECO:0000313" key="2">
    <source>
        <dbReference type="EMBL" id="KAF5758943.1"/>
    </source>
</evidence>
<organism evidence="2 3">
    <name type="scientific">Helianthus annuus</name>
    <name type="common">Common sunflower</name>
    <dbReference type="NCBI Taxonomy" id="4232"/>
    <lineage>
        <taxon>Eukaryota</taxon>
        <taxon>Viridiplantae</taxon>
        <taxon>Streptophyta</taxon>
        <taxon>Embryophyta</taxon>
        <taxon>Tracheophyta</taxon>
        <taxon>Spermatophyta</taxon>
        <taxon>Magnoliopsida</taxon>
        <taxon>eudicotyledons</taxon>
        <taxon>Gunneridae</taxon>
        <taxon>Pentapetalae</taxon>
        <taxon>asterids</taxon>
        <taxon>campanulids</taxon>
        <taxon>Asterales</taxon>
        <taxon>Asteraceae</taxon>
        <taxon>Asteroideae</taxon>
        <taxon>Heliantheae alliance</taxon>
        <taxon>Heliantheae</taxon>
        <taxon>Helianthus</taxon>
    </lineage>
</organism>
<reference evidence="2" key="2">
    <citation type="submission" date="2020-06" db="EMBL/GenBank/DDBJ databases">
        <title>Helianthus annuus Genome sequencing and assembly Release 2.</title>
        <authorList>
            <person name="Gouzy J."/>
            <person name="Langlade N."/>
            <person name="Munos S."/>
        </authorList>
    </citation>
    <scope>NUCLEOTIDE SEQUENCE</scope>
    <source>
        <tissue evidence="2">Leaves</tissue>
    </source>
</reference>
<keyword evidence="3" id="KW-1185">Reference proteome</keyword>